<protein>
    <recommendedName>
        <fullName evidence="6">C3H1-type domain-containing protein</fullName>
    </recommendedName>
</protein>
<dbReference type="InterPro" id="IPR000571">
    <property type="entry name" value="Znf_CCCH"/>
</dbReference>
<evidence type="ECO:0000256" key="5">
    <source>
        <dbReference type="SAM" id="MobiDB-lite"/>
    </source>
</evidence>
<proteinExistence type="predicted"/>
<feature type="region of interest" description="Disordered" evidence="5">
    <location>
        <begin position="181"/>
        <end position="228"/>
    </location>
</feature>
<dbReference type="EMBL" id="JAIFTL010000013">
    <property type="protein sequence ID" value="KAG9326840.1"/>
    <property type="molecule type" value="Genomic_DNA"/>
</dbReference>
<sequence>MDAGAKEKPPAPLDPAGNEVCLLFLKYGKCRYGKKCKKSHTLPDKMMQAVPAQPPAVRDAPRIAFSVRKAPYPRPTQSGDISSRQQPRRISITAAQPALHHLMIAPDNSKESNAMEIDDEHEQPSISVKPTTEIIDVQMSNQRPKRKTKPRRPAKTPCKCLLAPLFRTTMPIGTLTKHSTLIPNPLTSRGLKTRQLRSTVKSDSKFTSKSKTRPGALVRQRASQTSTAIPSNEVNVDAEKIEQWYITNKAHLEPATRRLVVLTKPTTVRQKAQLKAMRKHHWECELEVAGHLKRNRPTTFCLKILRNRIDWEQLAPYITLMIQAAFEMDIHHLHLPVIGTTLCTMLEHIELGALQCEELLVSWGLTHLNARRFTSHLWDLMVAAAGESSIRGGRGVGLTIRQNEHRADFETIQERLAQLNKAPT</sequence>
<comment type="caution">
    <text evidence="7">The sequence shown here is derived from an EMBL/GenBank/DDBJ whole genome shotgun (WGS) entry which is preliminary data.</text>
</comment>
<evidence type="ECO:0000313" key="7">
    <source>
        <dbReference type="EMBL" id="KAG9326840.1"/>
    </source>
</evidence>
<gene>
    <name evidence="7" type="ORF">KVV02_005502</name>
</gene>
<reference evidence="7" key="1">
    <citation type="submission" date="2021-07" db="EMBL/GenBank/DDBJ databases">
        <title>Draft genome of Mortierella alpina, strain LL118, isolated from an aspen leaf litter sample.</title>
        <authorList>
            <person name="Yang S."/>
            <person name="Vinatzer B.A."/>
        </authorList>
    </citation>
    <scope>NUCLEOTIDE SEQUENCE</scope>
    <source>
        <strain evidence="7">LL118</strain>
    </source>
</reference>
<name>A0A9P8AA88_MORAP</name>
<organism evidence="7 8">
    <name type="scientific">Mortierella alpina</name>
    <name type="common">Oleaginous fungus</name>
    <name type="synonym">Mortierella renispora</name>
    <dbReference type="NCBI Taxonomy" id="64518"/>
    <lineage>
        <taxon>Eukaryota</taxon>
        <taxon>Fungi</taxon>
        <taxon>Fungi incertae sedis</taxon>
        <taxon>Mucoromycota</taxon>
        <taxon>Mortierellomycotina</taxon>
        <taxon>Mortierellomycetes</taxon>
        <taxon>Mortierellales</taxon>
        <taxon>Mortierellaceae</taxon>
        <taxon>Mortierella</taxon>
    </lineage>
</organism>
<evidence type="ECO:0000256" key="1">
    <source>
        <dbReference type="ARBA" id="ARBA00022723"/>
    </source>
</evidence>
<evidence type="ECO:0000256" key="4">
    <source>
        <dbReference type="PROSITE-ProRule" id="PRU00723"/>
    </source>
</evidence>
<feature type="domain" description="C3H1-type" evidence="6">
    <location>
        <begin position="15"/>
        <end position="43"/>
    </location>
</feature>
<dbReference type="Proteomes" id="UP000717515">
    <property type="component" value="Unassembled WGS sequence"/>
</dbReference>
<dbReference type="Gene3D" id="6.10.250.3220">
    <property type="match status" value="1"/>
</dbReference>
<evidence type="ECO:0000259" key="6">
    <source>
        <dbReference type="PROSITE" id="PS50103"/>
    </source>
</evidence>
<keyword evidence="1 4" id="KW-0479">Metal-binding</keyword>
<dbReference type="InterPro" id="IPR036855">
    <property type="entry name" value="Znf_CCCH_sf"/>
</dbReference>
<keyword evidence="2 4" id="KW-0863">Zinc-finger</keyword>
<dbReference type="SUPFAM" id="SSF90229">
    <property type="entry name" value="CCCH zinc finger"/>
    <property type="match status" value="1"/>
</dbReference>
<keyword evidence="3 4" id="KW-0862">Zinc</keyword>
<dbReference type="GO" id="GO:0008270">
    <property type="term" value="F:zinc ion binding"/>
    <property type="evidence" value="ECO:0007669"/>
    <property type="project" value="UniProtKB-KW"/>
</dbReference>
<dbReference type="PROSITE" id="PS50103">
    <property type="entry name" value="ZF_C3H1"/>
    <property type="match status" value="1"/>
</dbReference>
<evidence type="ECO:0000256" key="2">
    <source>
        <dbReference type="ARBA" id="ARBA00022771"/>
    </source>
</evidence>
<evidence type="ECO:0000313" key="8">
    <source>
        <dbReference type="Proteomes" id="UP000717515"/>
    </source>
</evidence>
<evidence type="ECO:0000256" key="3">
    <source>
        <dbReference type="ARBA" id="ARBA00022833"/>
    </source>
</evidence>
<dbReference type="AlphaFoldDB" id="A0A9P8AA88"/>
<feature type="zinc finger region" description="C3H1-type" evidence="4">
    <location>
        <begin position="15"/>
        <end position="43"/>
    </location>
</feature>
<accession>A0A9P8AA88</accession>